<dbReference type="KEGG" id="mox:DAMO_2465"/>
<dbReference type="AlphaFoldDB" id="D5MJF3"/>
<evidence type="ECO:0000313" key="1">
    <source>
        <dbReference type="EMBL" id="CBE69538.1"/>
    </source>
</evidence>
<proteinExistence type="predicted"/>
<protein>
    <submittedName>
        <fullName evidence="1">Uncharacterized protein</fullName>
    </submittedName>
</protein>
<dbReference type="EMBL" id="FP565575">
    <property type="protein sequence ID" value="CBE69538.1"/>
    <property type="molecule type" value="Genomic_DNA"/>
</dbReference>
<gene>
    <name evidence="1" type="ORF">DAMO_2465</name>
</gene>
<name>D5MJF3_METO1</name>
<evidence type="ECO:0000313" key="2">
    <source>
        <dbReference type="Proteomes" id="UP000006898"/>
    </source>
</evidence>
<dbReference type="Proteomes" id="UP000006898">
    <property type="component" value="Chromosome"/>
</dbReference>
<sequence>MYEGIEGLQGWAFDLSCLSACSTSALNVSLFSEPKALAIRSRSGYTTAINELPRSKLRGINFCSGPSFRAW</sequence>
<reference evidence="1 2" key="1">
    <citation type="journal article" date="2010" name="Nature">
        <title>Nitrite-driven anaerobic methane oxidation by oxygenic bacteria.</title>
        <authorList>
            <person name="Ettwig K.F."/>
            <person name="Butler M.K."/>
            <person name="Le Paslier D."/>
            <person name="Pelletier E."/>
            <person name="Mangenot S."/>
            <person name="Kuypers M.M.M."/>
            <person name="Schreiber F."/>
            <person name="Dutilh B.E."/>
            <person name="Zedelius J."/>
            <person name="de Beer D."/>
            <person name="Gloerich J."/>
            <person name="Wessels H.J.C.T."/>
            <person name="van Allen T."/>
            <person name="Luesken F."/>
            <person name="Wu M."/>
            <person name="van de Pas-Schoonen K.T."/>
            <person name="Op den Camp H.J.M."/>
            <person name="Janssen-Megens E.M."/>
            <person name="Francoijs K-J."/>
            <person name="Stunnenberg H."/>
            <person name="Weissenbach J."/>
            <person name="Jetten M.S.M."/>
            <person name="Strous M."/>
        </authorList>
    </citation>
    <scope>NUCLEOTIDE SEQUENCE [LARGE SCALE GENOMIC DNA]</scope>
</reference>
<accession>D5MJF3</accession>
<dbReference type="HOGENOM" id="CLU_2732521_0_0_0"/>
<dbReference type="STRING" id="671143.DAMO_2465"/>
<organism evidence="1 2">
    <name type="scientific">Methylomirabilis oxygeniifera</name>
    <dbReference type="NCBI Taxonomy" id="671143"/>
    <lineage>
        <taxon>Bacteria</taxon>
        <taxon>Candidatus Methylomirabilota</taxon>
        <taxon>Candidatus Methylomirabilia</taxon>
        <taxon>Candidatus Methylomirabilales</taxon>
        <taxon>Candidatus Methylomirabilaceae</taxon>
        <taxon>Candidatus Methylomirabilis</taxon>
    </lineage>
</organism>